<dbReference type="Pfam" id="PF13489">
    <property type="entry name" value="Methyltransf_23"/>
    <property type="match status" value="1"/>
</dbReference>
<name>A0AAN6S2D5_9PEZI</name>
<proteinExistence type="predicted"/>
<dbReference type="SUPFAM" id="SSF53335">
    <property type="entry name" value="S-adenosyl-L-methionine-dependent methyltransferases"/>
    <property type="match status" value="1"/>
</dbReference>
<sequence>MIFKPLDCEKDVLAQGYEEHSYDLVVASLVLHATTNLRRTLTNARRLLKPGGYLVMQEVTNNHLTRTGFLMSATPGWWLGKDDGRKLSPCVSELEWHKLLLECGFSGVDTATP</sequence>
<evidence type="ECO:0000313" key="2">
    <source>
        <dbReference type="EMBL" id="KAK3938597.1"/>
    </source>
</evidence>
<gene>
    <name evidence="2" type="ORF">QBC46DRAFT_343404</name>
</gene>
<dbReference type="GO" id="GO:0008168">
    <property type="term" value="F:methyltransferase activity"/>
    <property type="evidence" value="ECO:0007669"/>
    <property type="project" value="UniProtKB-KW"/>
</dbReference>
<keyword evidence="3" id="KW-1185">Reference proteome</keyword>
<evidence type="ECO:0000313" key="3">
    <source>
        <dbReference type="Proteomes" id="UP001303473"/>
    </source>
</evidence>
<protein>
    <submittedName>
        <fullName evidence="2">S-adenosyl-L-methionine-dependent methyltransferase</fullName>
    </submittedName>
</protein>
<organism evidence="2 3">
    <name type="scientific">Diplogelasinospora grovesii</name>
    <dbReference type="NCBI Taxonomy" id="303347"/>
    <lineage>
        <taxon>Eukaryota</taxon>
        <taxon>Fungi</taxon>
        <taxon>Dikarya</taxon>
        <taxon>Ascomycota</taxon>
        <taxon>Pezizomycotina</taxon>
        <taxon>Sordariomycetes</taxon>
        <taxon>Sordariomycetidae</taxon>
        <taxon>Sordariales</taxon>
        <taxon>Diplogelasinosporaceae</taxon>
        <taxon>Diplogelasinospora</taxon>
    </lineage>
</organism>
<dbReference type="PANTHER" id="PTHR45681">
    <property type="entry name" value="POLYKETIDE SYNTHASE 44-RELATED"/>
    <property type="match status" value="1"/>
</dbReference>
<keyword evidence="1" id="KW-0808">Transferase</keyword>
<dbReference type="PANTHER" id="PTHR45681:SF6">
    <property type="entry name" value="POLYKETIDE SYNTHASE 37"/>
    <property type="match status" value="1"/>
</dbReference>
<reference evidence="3" key="1">
    <citation type="journal article" date="2023" name="Mol. Phylogenet. Evol.">
        <title>Genome-scale phylogeny and comparative genomics of the fungal order Sordariales.</title>
        <authorList>
            <person name="Hensen N."/>
            <person name="Bonometti L."/>
            <person name="Westerberg I."/>
            <person name="Brannstrom I.O."/>
            <person name="Guillou S."/>
            <person name="Cros-Aarteil S."/>
            <person name="Calhoun S."/>
            <person name="Haridas S."/>
            <person name="Kuo A."/>
            <person name="Mondo S."/>
            <person name="Pangilinan J."/>
            <person name="Riley R."/>
            <person name="LaButti K."/>
            <person name="Andreopoulos B."/>
            <person name="Lipzen A."/>
            <person name="Chen C."/>
            <person name="Yan M."/>
            <person name="Daum C."/>
            <person name="Ng V."/>
            <person name="Clum A."/>
            <person name="Steindorff A."/>
            <person name="Ohm R.A."/>
            <person name="Martin F."/>
            <person name="Silar P."/>
            <person name="Natvig D.O."/>
            <person name="Lalanne C."/>
            <person name="Gautier V."/>
            <person name="Ament-Velasquez S.L."/>
            <person name="Kruys A."/>
            <person name="Hutchinson M.I."/>
            <person name="Powell A.J."/>
            <person name="Barry K."/>
            <person name="Miller A.N."/>
            <person name="Grigoriev I.V."/>
            <person name="Debuchy R."/>
            <person name="Gladieux P."/>
            <person name="Hiltunen Thoren M."/>
            <person name="Johannesson H."/>
        </authorList>
    </citation>
    <scope>NUCLEOTIDE SEQUENCE [LARGE SCALE GENOMIC DNA]</scope>
    <source>
        <strain evidence="3">CBS 340.73</strain>
    </source>
</reference>
<evidence type="ECO:0000256" key="1">
    <source>
        <dbReference type="ARBA" id="ARBA00022679"/>
    </source>
</evidence>
<dbReference type="EMBL" id="MU853826">
    <property type="protein sequence ID" value="KAK3938597.1"/>
    <property type="molecule type" value="Genomic_DNA"/>
</dbReference>
<dbReference type="InterPro" id="IPR029063">
    <property type="entry name" value="SAM-dependent_MTases_sf"/>
</dbReference>
<keyword evidence="2" id="KW-0489">Methyltransferase</keyword>
<accession>A0AAN6S2D5</accession>
<comment type="caution">
    <text evidence="2">The sequence shown here is derived from an EMBL/GenBank/DDBJ whole genome shotgun (WGS) entry which is preliminary data.</text>
</comment>
<dbReference type="Gene3D" id="3.40.50.150">
    <property type="entry name" value="Vaccinia Virus protein VP39"/>
    <property type="match status" value="1"/>
</dbReference>
<dbReference type="GO" id="GO:0032259">
    <property type="term" value="P:methylation"/>
    <property type="evidence" value="ECO:0007669"/>
    <property type="project" value="UniProtKB-KW"/>
</dbReference>
<dbReference type="InterPro" id="IPR050444">
    <property type="entry name" value="Polyketide_Synthase"/>
</dbReference>
<dbReference type="Proteomes" id="UP001303473">
    <property type="component" value="Unassembled WGS sequence"/>
</dbReference>
<dbReference type="AlphaFoldDB" id="A0AAN6S2D5"/>